<feature type="signal peptide" evidence="2">
    <location>
        <begin position="1"/>
        <end position="19"/>
    </location>
</feature>
<proteinExistence type="predicted"/>
<dbReference type="EMBL" id="JAFIMR010000006">
    <property type="protein sequence ID" value="KAI1877703.1"/>
    <property type="molecule type" value="Genomic_DNA"/>
</dbReference>
<feature type="chain" id="PRO_5040357553" evidence="2">
    <location>
        <begin position="20"/>
        <end position="150"/>
    </location>
</feature>
<accession>A0A9P9WSI6</accession>
<evidence type="ECO:0000256" key="1">
    <source>
        <dbReference type="SAM" id="MobiDB-lite"/>
    </source>
</evidence>
<feature type="region of interest" description="Disordered" evidence="1">
    <location>
        <begin position="107"/>
        <end position="150"/>
    </location>
</feature>
<evidence type="ECO:0000313" key="4">
    <source>
        <dbReference type="Proteomes" id="UP000829685"/>
    </source>
</evidence>
<feature type="compositionally biased region" description="Pro residues" evidence="1">
    <location>
        <begin position="121"/>
        <end position="144"/>
    </location>
</feature>
<comment type="caution">
    <text evidence="3">The sequence shown here is derived from an EMBL/GenBank/DDBJ whole genome shotgun (WGS) entry which is preliminary data.</text>
</comment>
<organism evidence="3 4">
    <name type="scientific">Neoarthrinium moseri</name>
    <dbReference type="NCBI Taxonomy" id="1658444"/>
    <lineage>
        <taxon>Eukaryota</taxon>
        <taxon>Fungi</taxon>
        <taxon>Dikarya</taxon>
        <taxon>Ascomycota</taxon>
        <taxon>Pezizomycotina</taxon>
        <taxon>Sordariomycetes</taxon>
        <taxon>Xylariomycetidae</taxon>
        <taxon>Amphisphaeriales</taxon>
        <taxon>Apiosporaceae</taxon>
        <taxon>Neoarthrinium</taxon>
    </lineage>
</organism>
<gene>
    <name evidence="3" type="ORF">JX265_003711</name>
</gene>
<reference evidence="3" key="1">
    <citation type="submission" date="2021-03" db="EMBL/GenBank/DDBJ databases">
        <title>Revisited historic fungal species revealed as producer of novel bioactive compounds through whole genome sequencing and comparative genomics.</title>
        <authorList>
            <person name="Vignolle G.A."/>
            <person name="Hochenegger N."/>
            <person name="Mach R.L."/>
            <person name="Mach-Aigner A.R."/>
            <person name="Javad Rahimi M."/>
            <person name="Salim K.A."/>
            <person name="Chan C.M."/>
            <person name="Lim L.B.L."/>
            <person name="Cai F."/>
            <person name="Druzhinina I.S."/>
            <person name="U'Ren J.M."/>
            <person name="Derntl C."/>
        </authorList>
    </citation>
    <scope>NUCLEOTIDE SEQUENCE</scope>
    <source>
        <strain evidence="3">TUCIM 5799</strain>
    </source>
</reference>
<dbReference type="Proteomes" id="UP000829685">
    <property type="component" value="Unassembled WGS sequence"/>
</dbReference>
<dbReference type="AlphaFoldDB" id="A0A9P9WSI6"/>
<keyword evidence="2" id="KW-0732">Signal</keyword>
<keyword evidence="4" id="KW-1185">Reference proteome</keyword>
<name>A0A9P9WSI6_9PEZI</name>
<evidence type="ECO:0000256" key="2">
    <source>
        <dbReference type="SAM" id="SignalP"/>
    </source>
</evidence>
<evidence type="ECO:0000313" key="3">
    <source>
        <dbReference type="EMBL" id="KAI1877703.1"/>
    </source>
</evidence>
<protein>
    <submittedName>
        <fullName evidence="3">Uncharacterized protein</fullName>
    </submittedName>
</protein>
<sequence length="150" mass="15675">MFFNLKGALIFGLRASTEASPVTVPGSVAIEGRAKGKKVQDYMCGTTLVGKDDIGLALGNGRASADFREGGNNGNPGAFRVFYKKDGQKDFVGVMYEKLSKFYLCAPAPDPKGDSEQPQVPEVPNPPTSPTPPTPSTPHGPLAPPAAGKV</sequence>